<proteinExistence type="predicted"/>
<gene>
    <name evidence="4" type="ORF">ACFPZ4_16475</name>
</gene>
<keyword evidence="2" id="KW-0288">FMN</keyword>
<keyword evidence="1" id="KW-0285">Flavoprotein</keyword>
<name>A0ABW1HR57_9ACTN</name>
<organism evidence="4 5">
    <name type="scientific">Micromonospora harpali</name>
    <dbReference type="NCBI Taxonomy" id="1490225"/>
    <lineage>
        <taxon>Bacteria</taxon>
        <taxon>Bacillati</taxon>
        <taxon>Actinomycetota</taxon>
        <taxon>Actinomycetes</taxon>
        <taxon>Micromonosporales</taxon>
        <taxon>Micromonosporaceae</taxon>
        <taxon>Micromonospora</taxon>
    </lineage>
</organism>
<dbReference type="PANTHER" id="PTHR43278">
    <property type="entry name" value="NAD(P)H-DEPENDENT FMN-CONTAINING OXIDOREDUCTASE YWQN-RELATED"/>
    <property type="match status" value="1"/>
</dbReference>
<protein>
    <submittedName>
        <fullName evidence="4">Flavodoxin family protein</fullName>
    </submittedName>
</protein>
<evidence type="ECO:0000313" key="4">
    <source>
        <dbReference type="EMBL" id="MFC5943068.1"/>
    </source>
</evidence>
<accession>A0ABW1HR57</accession>
<dbReference type="PANTHER" id="PTHR43278:SF4">
    <property type="entry name" value="NAD(P)H-DEPENDENT FMN-CONTAINING OXIDOREDUCTASE YWQN-RELATED"/>
    <property type="match status" value="1"/>
</dbReference>
<evidence type="ECO:0000256" key="2">
    <source>
        <dbReference type="ARBA" id="ARBA00022643"/>
    </source>
</evidence>
<dbReference type="Pfam" id="PF03358">
    <property type="entry name" value="FMN_red"/>
    <property type="match status" value="1"/>
</dbReference>
<sequence>MHKRMRFVAVNGSERTDGNTREVLGHAAELLAGHGVDLEVINLGEKRLTGCGPCGDCNSRCEPCVVTGDDVPEIVDRMALADGIIWAAPVHGFGPATTMQAFIERAGVGYLRFQRPLTNKVGGVVVIGRRYSHTEVYNQLVANVLLNRMIMVGSGFPAILYGNHRGEALADTEGVEMLDRMLHRMVAMARLLAEHRELTGRDALATDHANERDDRWFARRYATAGQA</sequence>
<keyword evidence="5" id="KW-1185">Reference proteome</keyword>
<feature type="domain" description="NADPH-dependent FMN reductase-like" evidence="3">
    <location>
        <begin position="5"/>
        <end position="159"/>
    </location>
</feature>
<dbReference type="Gene3D" id="3.40.50.360">
    <property type="match status" value="1"/>
</dbReference>
<dbReference type="RefSeq" id="WP_353901631.1">
    <property type="nucleotide sequence ID" value="NZ_CP158970.1"/>
</dbReference>
<dbReference type="InterPro" id="IPR005025">
    <property type="entry name" value="FMN_Rdtase-like_dom"/>
</dbReference>
<dbReference type="Proteomes" id="UP001596207">
    <property type="component" value="Unassembled WGS sequence"/>
</dbReference>
<evidence type="ECO:0000256" key="1">
    <source>
        <dbReference type="ARBA" id="ARBA00022630"/>
    </source>
</evidence>
<evidence type="ECO:0000313" key="5">
    <source>
        <dbReference type="Proteomes" id="UP001596207"/>
    </source>
</evidence>
<reference evidence="5" key="1">
    <citation type="journal article" date="2019" name="Int. J. Syst. Evol. Microbiol.">
        <title>The Global Catalogue of Microorganisms (GCM) 10K type strain sequencing project: providing services to taxonomists for standard genome sequencing and annotation.</title>
        <authorList>
            <consortium name="The Broad Institute Genomics Platform"/>
            <consortium name="The Broad Institute Genome Sequencing Center for Infectious Disease"/>
            <person name="Wu L."/>
            <person name="Ma J."/>
        </authorList>
    </citation>
    <scope>NUCLEOTIDE SEQUENCE [LARGE SCALE GENOMIC DNA]</scope>
    <source>
        <strain evidence="5">CGMCC 4.7173</strain>
    </source>
</reference>
<dbReference type="InterPro" id="IPR051796">
    <property type="entry name" value="ISF_SsuE-like"/>
</dbReference>
<comment type="caution">
    <text evidence="4">The sequence shown here is derived from an EMBL/GenBank/DDBJ whole genome shotgun (WGS) entry which is preliminary data.</text>
</comment>
<dbReference type="InterPro" id="IPR029039">
    <property type="entry name" value="Flavoprotein-like_sf"/>
</dbReference>
<evidence type="ECO:0000259" key="3">
    <source>
        <dbReference type="Pfam" id="PF03358"/>
    </source>
</evidence>
<dbReference type="SUPFAM" id="SSF52218">
    <property type="entry name" value="Flavoproteins"/>
    <property type="match status" value="1"/>
</dbReference>
<dbReference type="EMBL" id="JBHSQQ010000092">
    <property type="protein sequence ID" value="MFC5943068.1"/>
    <property type="molecule type" value="Genomic_DNA"/>
</dbReference>